<dbReference type="EMBL" id="SOFE01000001">
    <property type="protein sequence ID" value="TFB89482.1"/>
    <property type="molecule type" value="Genomic_DNA"/>
</dbReference>
<dbReference type="Proteomes" id="UP000199681">
    <property type="component" value="Unassembled WGS sequence"/>
</dbReference>
<proteinExistence type="predicted"/>
<dbReference type="EMBL" id="FOPW01000004">
    <property type="protein sequence ID" value="SFH37316.1"/>
    <property type="molecule type" value="Genomic_DNA"/>
</dbReference>
<dbReference type="RefSeq" id="WP_134479345.1">
    <property type="nucleotide sequence ID" value="NZ_BKAC01000002.1"/>
</dbReference>
<dbReference type="STRING" id="995038.SAMN05216274_10451"/>
<accession>A0A1I2ZIC2</accession>
<keyword evidence="1" id="KW-0472">Membrane</keyword>
<organism evidence="3 5">
    <name type="scientific">Cryobacterium levicorallinum</name>
    <dbReference type="NCBI Taxonomy" id="995038"/>
    <lineage>
        <taxon>Bacteria</taxon>
        <taxon>Bacillati</taxon>
        <taxon>Actinomycetota</taxon>
        <taxon>Actinomycetes</taxon>
        <taxon>Micrococcales</taxon>
        <taxon>Microbacteriaceae</taxon>
        <taxon>Cryobacterium</taxon>
    </lineage>
</organism>
<evidence type="ECO:0000256" key="1">
    <source>
        <dbReference type="SAM" id="Phobius"/>
    </source>
</evidence>
<gene>
    <name evidence="3" type="ORF">E3O11_00230</name>
    <name evidence="2" type="ORF">SAMN05216274_10451</name>
</gene>
<evidence type="ECO:0000313" key="2">
    <source>
        <dbReference type="EMBL" id="SFH37316.1"/>
    </source>
</evidence>
<name>A0A1I2ZIC2_9MICO</name>
<keyword evidence="1" id="KW-1133">Transmembrane helix</keyword>
<protein>
    <submittedName>
        <fullName evidence="3">Uncharacterized protein</fullName>
    </submittedName>
</protein>
<reference evidence="3 5" key="2">
    <citation type="submission" date="2019-03" db="EMBL/GenBank/DDBJ databases">
        <title>Genomics of glacier-inhabiting Cryobacterium strains.</title>
        <authorList>
            <person name="Liu Q."/>
            <person name="Xin Y.-H."/>
        </authorList>
    </citation>
    <scope>NUCLEOTIDE SEQUENCE [LARGE SCALE GENOMIC DNA]</scope>
    <source>
        <strain evidence="3 5">Hh34</strain>
    </source>
</reference>
<reference evidence="2 4" key="1">
    <citation type="submission" date="2016-10" db="EMBL/GenBank/DDBJ databases">
        <authorList>
            <person name="Varghese N."/>
            <person name="Submissions S."/>
        </authorList>
    </citation>
    <scope>NUCLEOTIDE SEQUENCE [LARGE SCALE GENOMIC DNA]</scope>
    <source>
        <strain evidence="2 4">GMCC 1.11211</strain>
    </source>
</reference>
<keyword evidence="1" id="KW-0812">Transmembrane</keyword>
<comment type="caution">
    <text evidence="3">The sequence shown here is derived from an EMBL/GenBank/DDBJ whole genome shotgun (WGS) entry which is preliminary data.</text>
</comment>
<keyword evidence="4" id="KW-1185">Reference proteome</keyword>
<evidence type="ECO:0000313" key="5">
    <source>
        <dbReference type="Proteomes" id="UP000297963"/>
    </source>
</evidence>
<sequence length="177" mass="20273">MMSDIASSVFGVTGMVVFSVWFLLTIAFQKNNRLSRLTTRFDRFTLVPKWSFFTPDPGASNYHFVYRSRDKETSFSPWLELNLSPRGILYPLWNPRKRYREGMIELFQLLALSSINCSTDRLQFTAPYIILLDVARKRLGGSLSSQALYQFALIETRGPSGASVPLVRFYSLTHPVS</sequence>
<evidence type="ECO:0000313" key="3">
    <source>
        <dbReference type="EMBL" id="TFB89482.1"/>
    </source>
</evidence>
<dbReference type="Proteomes" id="UP000297963">
    <property type="component" value="Unassembled WGS sequence"/>
</dbReference>
<dbReference type="AlphaFoldDB" id="A0A1I2ZIC2"/>
<evidence type="ECO:0000313" key="4">
    <source>
        <dbReference type="Proteomes" id="UP000199681"/>
    </source>
</evidence>
<feature type="transmembrane region" description="Helical" evidence="1">
    <location>
        <begin position="6"/>
        <end position="28"/>
    </location>
</feature>